<evidence type="ECO:0000256" key="3">
    <source>
        <dbReference type="ARBA" id="ARBA00023004"/>
    </source>
</evidence>
<dbReference type="Pfam" id="PF00355">
    <property type="entry name" value="Rieske"/>
    <property type="match status" value="1"/>
</dbReference>
<reference evidence="7" key="1">
    <citation type="submission" date="2016-10" db="EMBL/GenBank/DDBJ databases">
        <authorList>
            <person name="Varghese N."/>
            <person name="Submissions S."/>
        </authorList>
    </citation>
    <scope>NUCLEOTIDE SEQUENCE [LARGE SCALE GENOMIC DNA]</scope>
    <source>
        <strain evidence="7">ATCC 700689</strain>
    </source>
</reference>
<keyword evidence="6" id="KW-0223">Dioxygenase</keyword>
<dbReference type="AlphaFoldDB" id="A0A1G7RHK2"/>
<dbReference type="GO" id="GO:0046872">
    <property type="term" value="F:metal ion binding"/>
    <property type="evidence" value="ECO:0007669"/>
    <property type="project" value="UniProtKB-KW"/>
</dbReference>
<evidence type="ECO:0000313" key="7">
    <source>
        <dbReference type="Proteomes" id="UP000182894"/>
    </source>
</evidence>
<keyword evidence="1" id="KW-0001">2Fe-2S</keyword>
<dbReference type="Proteomes" id="UP000182894">
    <property type="component" value="Unassembled WGS sequence"/>
</dbReference>
<protein>
    <submittedName>
        <fullName evidence="6">Ferredoxin subunit of nitrite reductase or a ring-hydroxylating dioxygenase</fullName>
    </submittedName>
</protein>
<evidence type="ECO:0000256" key="4">
    <source>
        <dbReference type="ARBA" id="ARBA00023014"/>
    </source>
</evidence>
<dbReference type="RefSeq" id="WP_341845426.1">
    <property type="nucleotide sequence ID" value="NZ_FNCO01000001.1"/>
</dbReference>
<gene>
    <name evidence="6" type="ORF">SAMN05216605_101148</name>
</gene>
<dbReference type="PANTHER" id="PTHR40261:SF1">
    <property type="entry name" value="RIESKE DOMAIN-CONTAINING PROTEIN"/>
    <property type="match status" value="1"/>
</dbReference>
<dbReference type="InterPro" id="IPR036922">
    <property type="entry name" value="Rieske_2Fe-2S_sf"/>
</dbReference>
<dbReference type="GO" id="GO:0051537">
    <property type="term" value="F:2 iron, 2 sulfur cluster binding"/>
    <property type="evidence" value="ECO:0007669"/>
    <property type="project" value="UniProtKB-KW"/>
</dbReference>
<dbReference type="InterPro" id="IPR017941">
    <property type="entry name" value="Rieske_2Fe-2S"/>
</dbReference>
<keyword evidence="2" id="KW-0479">Metal-binding</keyword>
<accession>A0A1G7RHK2</accession>
<evidence type="ECO:0000256" key="2">
    <source>
        <dbReference type="ARBA" id="ARBA00022723"/>
    </source>
</evidence>
<evidence type="ECO:0000313" key="6">
    <source>
        <dbReference type="EMBL" id="SDG10231.1"/>
    </source>
</evidence>
<organism evidence="6 7">
    <name type="scientific">Pseudomonas abietaniphila</name>
    <dbReference type="NCBI Taxonomy" id="89065"/>
    <lineage>
        <taxon>Bacteria</taxon>
        <taxon>Pseudomonadati</taxon>
        <taxon>Pseudomonadota</taxon>
        <taxon>Gammaproteobacteria</taxon>
        <taxon>Pseudomonadales</taxon>
        <taxon>Pseudomonadaceae</taxon>
        <taxon>Pseudomonas</taxon>
    </lineage>
</organism>
<keyword evidence="6" id="KW-0560">Oxidoreductase</keyword>
<evidence type="ECO:0000256" key="1">
    <source>
        <dbReference type="ARBA" id="ARBA00022714"/>
    </source>
</evidence>
<proteinExistence type="predicted"/>
<dbReference type="PANTHER" id="PTHR40261">
    <property type="match status" value="1"/>
</dbReference>
<keyword evidence="3" id="KW-0408">Iron</keyword>
<sequence>MTQRSPVTLSRIFLCQQDMIVDGSARGFDPHAEGRDTLFVVRWRGVLRAWLNRCPHMDVAMQYRKDRFMSADGQYIVCFAHGALFRPDDGRCVLGPCLGQTLQQQPIVIDEDGAVWLVDTPAQPLTA</sequence>
<dbReference type="CDD" id="cd03467">
    <property type="entry name" value="Rieske"/>
    <property type="match status" value="1"/>
</dbReference>
<dbReference type="SUPFAM" id="SSF50022">
    <property type="entry name" value="ISP domain"/>
    <property type="match status" value="1"/>
</dbReference>
<keyword evidence="7" id="KW-1185">Reference proteome</keyword>
<feature type="domain" description="Rieske" evidence="5">
    <location>
        <begin position="12"/>
        <end position="117"/>
    </location>
</feature>
<dbReference type="EMBL" id="FNCO01000001">
    <property type="protein sequence ID" value="SDG10231.1"/>
    <property type="molecule type" value="Genomic_DNA"/>
</dbReference>
<keyword evidence="4" id="KW-0411">Iron-sulfur</keyword>
<dbReference type="Gene3D" id="2.102.10.10">
    <property type="entry name" value="Rieske [2Fe-2S] iron-sulphur domain"/>
    <property type="match status" value="1"/>
</dbReference>
<name>A0A1G7RHK2_9PSED</name>
<dbReference type="GO" id="GO:0051213">
    <property type="term" value="F:dioxygenase activity"/>
    <property type="evidence" value="ECO:0007669"/>
    <property type="project" value="UniProtKB-KW"/>
</dbReference>
<dbReference type="STRING" id="89065.SAMN05216605_101148"/>
<dbReference type="PROSITE" id="PS51296">
    <property type="entry name" value="RIESKE"/>
    <property type="match status" value="1"/>
</dbReference>
<evidence type="ECO:0000259" key="5">
    <source>
        <dbReference type="PROSITE" id="PS51296"/>
    </source>
</evidence>